<accession>A0A1S8A8M9</accession>
<dbReference type="Proteomes" id="UP000054516">
    <property type="component" value="Unassembled WGS sequence"/>
</dbReference>
<evidence type="ECO:0000313" key="1">
    <source>
        <dbReference type="EMBL" id="GAW26070.1"/>
    </source>
</evidence>
<sequence>MGDRGSLARWACWSVLRPSSNMGEAGRCGVSLQPYVSMSSLESQLVPTRPSTTATSFDAVDSRWSGRQLIGVNVAQEQPHSRFQLDDWWTGTAHKTREPVTKPSGKDRTFEMRLRGMLDEAAVEGLYRQGEKATPAW</sequence>
<evidence type="ECO:0000313" key="2">
    <source>
        <dbReference type="Proteomes" id="UP000054516"/>
    </source>
</evidence>
<name>A0A1S8A8M9_ROSNE</name>
<reference evidence="1" key="1">
    <citation type="submission" date="2016-03" db="EMBL/GenBank/DDBJ databases">
        <title>Draft genome sequence of Rosellinia necatrix.</title>
        <authorList>
            <person name="Kanematsu S."/>
        </authorList>
    </citation>
    <scope>NUCLEOTIDE SEQUENCE [LARGE SCALE GENOMIC DNA]</scope>
    <source>
        <strain evidence="1">W97</strain>
    </source>
</reference>
<organism evidence="1">
    <name type="scientific">Rosellinia necatrix</name>
    <name type="common">White root-rot fungus</name>
    <dbReference type="NCBI Taxonomy" id="77044"/>
    <lineage>
        <taxon>Eukaryota</taxon>
        <taxon>Fungi</taxon>
        <taxon>Dikarya</taxon>
        <taxon>Ascomycota</taxon>
        <taxon>Pezizomycotina</taxon>
        <taxon>Sordariomycetes</taxon>
        <taxon>Xylariomycetidae</taxon>
        <taxon>Xylariales</taxon>
        <taxon>Xylariaceae</taxon>
        <taxon>Rosellinia</taxon>
    </lineage>
</organism>
<dbReference type="EMBL" id="DF977465">
    <property type="protein sequence ID" value="GAW26070.1"/>
    <property type="molecule type" value="Genomic_DNA"/>
</dbReference>
<keyword evidence="2" id="KW-1185">Reference proteome</keyword>
<dbReference type="AlphaFoldDB" id="A0A1S8A8M9"/>
<protein>
    <submittedName>
        <fullName evidence="1">Uncharacterized protein</fullName>
    </submittedName>
</protein>
<gene>
    <name evidence="1" type="ORF">SAMD00023353_2001270</name>
</gene>
<proteinExistence type="predicted"/>